<keyword evidence="1" id="KW-1003">Cell membrane</keyword>
<reference evidence="2 3" key="1">
    <citation type="submission" date="2018-06" db="EMBL/GenBank/DDBJ databases">
        <authorList>
            <consortium name="Pathogen Informatics"/>
            <person name="Doyle S."/>
        </authorList>
    </citation>
    <scope>NUCLEOTIDE SEQUENCE [LARGE SCALE GENOMIC DNA]</scope>
    <source>
        <strain evidence="2 3">NCTC10723</strain>
    </source>
</reference>
<dbReference type="AlphaFoldDB" id="A0A377GZ35"/>
<gene>
    <name evidence="2" type="primary">yhhQ</name>
    <name evidence="2" type="ORF">NCTC10723_01684</name>
</gene>
<dbReference type="NCBIfam" id="TIGR00697">
    <property type="entry name" value="queuosine precursor transporter"/>
    <property type="match status" value="1"/>
</dbReference>
<sequence length="236" mass="27206">MIFRNELLWFCMLVINFGLILFAYKKFGRIGLYAWIPISTILANIQVVLLVDLFGFGTTLGNILYAGGFLVTDILAENYGRKEAQKAVYLGFFSLIAMTLIMQIAVSFTPSNIEEGIITFNGVKRVFDFMPRIVIASLISYLISQTHDIWAYEFWKKKYSEPKHIWIRNNASTMVSQLIDNACFTLIAFYGVYPKEVLIEIFLTTYFMKFLVAVCDTPFVYIAHYLKKKNLIEQVI</sequence>
<dbReference type="PANTHER" id="PTHR34300:SF2">
    <property type="entry name" value="QUEUOSINE PRECURSOR TRANSPORTER-RELATED"/>
    <property type="match status" value="1"/>
</dbReference>
<proteinExistence type="inferred from homology"/>
<dbReference type="GO" id="GO:0022857">
    <property type="term" value="F:transmembrane transporter activity"/>
    <property type="evidence" value="ECO:0007669"/>
    <property type="project" value="UniProtKB-UniRule"/>
</dbReference>
<feature type="transmembrane region" description="Helical" evidence="1">
    <location>
        <begin position="205"/>
        <end position="226"/>
    </location>
</feature>
<feature type="transmembrane region" description="Helical" evidence="1">
    <location>
        <begin position="6"/>
        <end position="24"/>
    </location>
</feature>
<dbReference type="HAMAP" id="MF_02088">
    <property type="entry name" value="Q_prec_transport"/>
    <property type="match status" value="1"/>
</dbReference>
<keyword evidence="1" id="KW-0812">Transmembrane</keyword>
<feature type="transmembrane region" description="Helical" evidence="1">
    <location>
        <begin position="88"/>
        <end position="109"/>
    </location>
</feature>
<evidence type="ECO:0000313" key="2">
    <source>
        <dbReference type="EMBL" id="STO32195.1"/>
    </source>
</evidence>
<dbReference type="GO" id="GO:0005886">
    <property type="term" value="C:plasma membrane"/>
    <property type="evidence" value="ECO:0007669"/>
    <property type="project" value="UniProtKB-SubCell"/>
</dbReference>
<comment type="subcellular location">
    <subcellularLocation>
        <location evidence="1">Cell membrane</location>
        <topology evidence="1">Multi-pass membrane protein</topology>
    </subcellularLocation>
</comment>
<dbReference type="EMBL" id="UGGU01000003">
    <property type="protein sequence ID" value="STO32195.1"/>
    <property type="molecule type" value="Genomic_DNA"/>
</dbReference>
<dbReference type="Proteomes" id="UP000255328">
    <property type="component" value="Unassembled WGS sequence"/>
</dbReference>
<keyword evidence="1" id="KW-1133">Transmembrane helix</keyword>
<keyword evidence="1" id="KW-0472">Membrane</keyword>
<dbReference type="InterPro" id="IPR003744">
    <property type="entry name" value="YhhQ"/>
</dbReference>
<comment type="similarity">
    <text evidence="1">Belongs to the vitamin uptake transporter (VUT/ECF) (TC 2.A.88) family. Q precursor transporter subfamily.</text>
</comment>
<dbReference type="PANTHER" id="PTHR34300">
    <property type="entry name" value="QUEUOSINE PRECURSOR TRANSPORTER-RELATED"/>
    <property type="match status" value="1"/>
</dbReference>
<evidence type="ECO:0000256" key="1">
    <source>
        <dbReference type="HAMAP-Rule" id="MF_02088"/>
    </source>
</evidence>
<protein>
    <recommendedName>
        <fullName evidence="1">Probable queuosine precursor transporter</fullName>
        <shortName evidence="1">Q precursor transporter</shortName>
    </recommendedName>
</protein>
<accession>A0A377GZ35</accession>
<feature type="transmembrane region" description="Helical" evidence="1">
    <location>
        <begin position="171"/>
        <end position="193"/>
    </location>
</feature>
<evidence type="ECO:0000313" key="3">
    <source>
        <dbReference type="Proteomes" id="UP000255328"/>
    </source>
</evidence>
<organism evidence="2 3">
    <name type="scientific">Fusobacterium necrogenes</name>
    <dbReference type="NCBI Taxonomy" id="858"/>
    <lineage>
        <taxon>Bacteria</taxon>
        <taxon>Fusobacteriati</taxon>
        <taxon>Fusobacteriota</taxon>
        <taxon>Fusobacteriia</taxon>
        <taxon>Fusobacteriales</taxon>
        <taxon>Fusobacteriaceae</taxon>
        <taxon>Fusobacterium</taxon>
    </lineage>
</organism>
<dbReference type="OrthoDB" id="9805479at2"/>
<dbReference type="Pfam" id="PF02592">
    <property type="entry name" value="Vut_1"/>
    <property type="match status" value="1"/>
</dbReference>
<feature type="transmembrane region" description="Helical" evidence="1">
    <location>
        <begin position="129"/>
        <end position="150"/>
    </location>
</feature>
<comment type="function">
    <text evidence="1">Involved in the import of queuosine (Q) precursors, required for Q precursor salvage.</text>
</comment>
<name>A0A377GZ35_9FUSO</name>
<keyword evidence="3" id="KW-1185">Reference proteome</keyword>
<keyword evidence="1" id="KW-0813">Transport</keyword>